<evidence type="ECO:0000313" key="6">
    <source>
        <dbReference type="Proteomes" id="UP000319801"/>
    </source>
</evidence>
<gene>
    <name evidence="5" type="ORF">Baya_7981</name>
</gene>
<dbReference type="Proteomes" id="UP000319801">
    <property type="component" value="Unassembled WGS sequence"/>
</dbReference>
<dbReference type="InterPro" id="IPR002138">
    <property type="entry name" value="Pept_C14_p10"/>
</dbReference>
<dbReference type="FunFam" id="3.40.50.1460:FF:000024">
    <property type="entry name" value="Caspase 21"/>
    <property type="match status" value="1"/>
</dbReference>
<sequence>MSFPSLSKSAAYNRALIVSVENYSACAQLGKRSGVRRDTKRLHATLSRRGFKVQILNDPDAHEIIEAFRAESEQSVHSCFVGVISSHGEDGIIFGADGRPVKLAHVYSQFGGPVMADKYKLFLVQACRGSKLDDGVETDTVSSEDGGVLECQSIPNQTVVAYATAPGYSAFMSPTGSVFLQTFCNLVEECEGWEITRFLTRLNRRIAFEFEARGKVLKGKKEMPCFISRLTDDWYPFSNTLKVSAMEMLQDTHTTRKSSIS</sequence>
<dbReference type="GO" id="GO:0006508">
    <property type="term" value="P:proteolysis"/>
    <property type="evidence" value="ECO:0007669"/>
    <property type="project" value="InterPro"/>
</dbReference>
<dbReference type="Pfam" id="PF00656">
    <property type="entry name" value="Peptidase_C14"/>
    <property type="match status" value="1"/>
</dbReference>
<dbReference type="InterPro" id="IPR015917">
    <property type="entry name" value="Pept_C14A"/>
</dbReference>
<dbReference type="SUPFAM" id="SSF52129">
    <property type="entry name" value="Caspase-like"/>
    <property type="match status" value="1"/>
</dbReference>
<keyword evidence="6" id="KW-1185">Reference proteome</keyword>
<dbReference type="PRINTS" id="PR00376">
    <property type="entry name" value="IL1BCENZYME"/>
</dbReference>
<feature type="domain" description="Caspase family p20" evidence="4">
    <location>
        <begin position="11"/>
        <end position="131"/>
    </location>
</feature>
<dbReference type="InterPro" id="IPR011600">
    <property type="entry name" value="Pept_C14_caspase"/>
</dbReference>
<dbReference type="PROSITE" id="PS50208">
    <property type="entry name" value="CASPASE_P20"/>
    <property type="match status" value="1"/>
</dbReference>
<evidence type="ECO:0000256" key="2">
    <source>
        <dbReference type="RuleBase" id="RU003971"/>
    </source>
</evidence>
<feature type="domain" description="Caspase family p10" evidence="3">
    <location>
        <begin position="159"/>
        <end position="238"/>
    </location>
</feature>
<dbReference type="SMART" id="SM00115">
    <property type="entry name" value="CASc"/>
    <property type="match status" value="1"/>
</dbReference>
<dbReference type="PROSITE" id="PS50207">
    <property type="entry name" value="CASPASE_P10"/>
    <property type="match status" value="1"/>
</dbReference>
<accession>A0A556U2W2</accession>
<dbReference type="PANTHER" id="PTHR22576:SF41">
    <property type="entry name" value="CASPASE 14, APOPTOSIS-RELATED CYSTEINE PEPTIDASE"/>
    <property type="match status" value="1"/>
</dbReference>
<evidence type="ECO:0000313" key="5">
    <source>
        <dbReference type="EMBL" id="TSM12580.1"/>
    </source>
</evidence>
<protein>
    <submittedName>
        <fullName evidence="5">Caspase-3</fullName>
    </submittedName>
</protein>
<name>A0A556U2W2_BAGYA</name>
<dbReference type="PANTHER" id="PTHR22576">
    <property type="entry name" value="MUCOSA ASSOCIATED LYMPHOID TISSUE LYMPHOMA TRANSLOCATION PROTEIN 1/PARACASPASE"/>
    <property type="match status" value="1"/>
</dbReference>
<dbReference type="Gene3D" id="3.40.50.1460">
    <property type="match status" value="1"/>
</dbReference>
<dbReference type="InterPro" id="IPR029030">
    <property type="entry name" value="Caspase-like_dom_sf"/>
</dbReference>
<dbReference type="EMBL" id="VCAZ01000041">
    <property type="protein sequence ID" value="TSM12580.1"/>
    <property type="molecule type" value="Genomic_DNA"/>
</dbReference>
<dbReference type="AlphaFoldDB" id="A0A556U2W2"/>
<evidence type="ECO:0000259" key="4">
    <source>
        <dbReference type="PROSITE" id="PS50208"/>
    </source>
</evidence>
<dbReference type="InterPro" id="IPR052039">
    <property type="entry name" value="Caspase-related_regulators"/>
</dbReference>
<dbReference type="GO" id="GO:0004197">
    <property type="term" value="F:cysteine-type endopeptidase activity"/>
    <property type="evidence" value="ECO:0007669"/>
    <property type="project" value="InterPro"/>
</dbReference>
<dbReference type="OrthoDB" id="6116485at2759"/>
<organism evidence="5 6">
    <name type="scientific">Bagarius yarrelli</name>
    <name type="common">Goonch</name>
    <name type="synonym">Bagrus yarrelli</name>
    <dbReference type="NCBI Taxonomy" id="175774"/>
    <lineage>
        <taxon>Eukaryota</taxon>
        <taxon>Metazoa</taxon>
        <taxon>Chordata</taxon>
        <taxon>Craniata</taxon>
        <taxon>Vertebrata</taxon>
        <taxon>Euteleostomi</taxon>
        <taxon>Actinopterygii</taxon>
        <taxon>Neopterygii</taxon>
        <taxon>Teleostei</taxon>
        <taxon>Ostariophysi</taxon>
        <taxon>Siluriformes</taxon>
        <taxon>Sisoridae</taxon>
        <taxon>Sisorinae</taxon>
        <taxon>Bagarius</taxon>
    </lineage>
</organism>
<comment type="caution">
    <text evidence="5">The sequence shown here is derived from an EMBL/GenBank/DDBJ whole genome shotgun (WGS) entry which is preliminary data.</text>
</comment>
<proteinExistence type="inferred from homology"/>
<evidence type="ECO:0000259" key="3">
    <source>
        <dbReference type="PROSITE" id="PS50207"/>
    </source>
</evidence>
<reference evidence="5 6" key="1">
    <citation type="journal article" date="2019" name="Genome Biol. Evol.">
        <title>Whole-Genome Sequencing of the Giant Devil Catfish, Bagarius yarrelli.</title>
        <authorList>
            <person name="Jiang W."/>
            <person name="Lv Y."/>
            <person name="Cheng L."/>
            <person name="Yang K."/>
            <person name="Chao B."/>
            <person name="Wang X."/>
            <person name="Li Y."/>
            <person name="Pan X."/>
            <person name="You X."/>
            <person name="Zhang Y."/>
            <person name="Yang J."/>
            <person name="Li J."/>
            <person name="Zhang X."/>
            <person name="Liu S."/>
            <person name="Sun C."/>
            <person name="Yang J."/>
            <person name="Shi Q."/>
        </authorList>
    </citation>
    <scope>NUCLEOTIDE SEQUENCE [LARGE SCALE GENOMIC DNA]</scope>
    <source>
        <strain evidence="5">JWS20170419001</strain>
        <tissue evidence="5">Muscle</tissue>
    </source>
</reference>
<comment type="similarity">
    <text evidence="1 2">Belongs to the peptidase C14A family.</text>
</comment>
<dbReference type="InterPro" id="IPR001309">
    <property type="entry name" value="Pept_C14_p20"/>
</dbReference>
<evidence type="ECO:0000256" key="1">
    <source>
        <dbReference type="ARBA" id="ARBA00010134"/>
    </source>
</evidence>